<dbReference type="Proteomes" id="UP000464495">
    <property type="component" value="Chromosome"/>
</dbReference>
<name>A0A6P1T5U4_9RHOB</name>
<dbReference type="AlphaFoldDB" id="A0A6P1T5U4"/>
<dbReference type="EMBL" id="CP046620">
    <property type="protein sequence ID" value="QHQ36659.1"/>
    <property type="molecule type" value="Genomic_DNA"/>
</dbReference>
<gene>
    <name evidence="1" type="ORF">GO499_16495</name>
</gene>
<dbReference type="KEGG" id="amaq:GO499_16495"/>
<organism evidence="1 2">
    <name type="scientific">Algicella marina</name>
    <dbReference type="NCBI Taxonomy" id="2683284"/>
    <lineage>
        <taxon>Bacteria</taxon>
        <taxon>Pseudomonadati</taxon>
        <taxon>Pseudomonadota</taxon>
        <taxon>Alphaproteobacteria</taxon>
        <taxon>Rhodobacterales</taxon>
        <taxon>Paracoccaceae</taxon>
        <taxon>Algicella</taxon>
    </lineage>
</organism>
<keyword evidence="2" id="KW-1185">Reference proteome</keyword>
<evidence type="ECO:0008006" key="3">
    <source>
        <dbReference type="Google" id="ProtNLM"/>
    </source>
</evidence>
<proteinExistence type="predicted"/>
<accession>A0A6P1T5U4</accession>
<dbReference type="RefSeq" id="WP_161863206.1">
    <property type="nucleotide sequence ID" value="NZ_CP046620.1"/>
</dbReference>
<evidence type="ECO:0000313" key="2">
    <source>
        <dbReference type="Proteomes" id="UP000464495"/>
    </source>
</evidence>
<reference evidence="1 2" key="1">
    <citation type="submission" date="2019-12" db="EMBL/GenBank/DDBJ databases">
        <title>Complete genome sequence of Algicella marina strain 9Alg 56(T) isolated from the red alga Tichocarpus crinitus.</title>
        <authorList>
            <person name="Kim S.-G."/>
            <person name="Nedashkovskaya O.I."/>
        </authorList>
    </citation>
    <scope>NUCLEOTIDE SEQUENCE [LARGE SCALE GENOMIC DNA]</scope>
    <source>
        <strain evidence="1 2">9Alg 56</strain>
    </source>
</reference>
<sequence>MADGLIAIPAAASVSGIATCRPARLGLVGMHIVTKVTSGHGDKWIWSTFEHRANAPEAANAREINSLYAKDLFPGGCQSPQNTAAALLHDPDCPDCIPNAPHIGPALWAGKPPFAVSADGRPLQPAQITRCWKIFGPTRSTNSIWQAMLGTSPLANYMLISSQWRGANPDPIFPDGELPRYLTNTTMESFLQTDTSGTCLGCHATARTPEGAPADFTFLFR</sequence>
<evidence type="ECO:0000313" key="1">
    <source>
        <dbReference type="EMBL" id="QHQ36659.1"/>
    </source>
</evidence>
<protein>
    <recommendedName>
        <fullName evidence="3">Cytochrome P460 domain-containing protein</fullName>
    </recommendedName>
</protein>